<dbReference type="Proteomes" id="UP000234331">
    <property type="component" value="Unassembled WGS sequence"/>
</dbReference>
<name>A0A2I2KKC0_9ACTN</name>
<gene>
    <name evidence="2" type="ORF">FRACA_1260001</name>
</gene>
<dbReference type="EMBL" id="FZMO01000031">
    <property type="protein sequence ID" value="SNQ46103.1"/>
    <property type="molecule type" value="Genomic_DNA"/>
</dbReference>
<dbReference type="AlphaFoldDB" id="A0A2I2KKC0"/>
<keyword evidence="3" id="KW-1185">Reference proteome</keyword>
<evidence type="ECO:0000256" key="1">
    <source>
        <dbReference type="SAM" id="MobiDB-lite"/>
    </source>
</evidence>
<sequence length="491" mass="50344">MLDTSPDGLTTRPIVLAEAPTTPMITVFAAPRPPDGDVPPAATDAPSADSQAPPSDSDAPPPPSTAPPAAPRSAPDAGFPSPESYLPMYLGWSGSSGLARQPAADREAHRTAPRGRGLLPAMLGRGGRRVSGPDETPTPGKGLSASADTLALPRGVTPPLPPLPAFPPPLSSPPDRAPRRPALSAALAAPSEEPAGGPDPAQPAPAPLSLMPPRPRPRPRHLRPEAADATTGPDATAGPRGTAVAVPPPSQAGGEGGLRAPTAGEMAAQALSAADAFVGRLAELPVRQASAYGTILRADLLFRMGREADANRALDVVESAGDVDDATLAHAALVRGDWAGYPDGGAQTLSRGWDGTPIPPARPAYRDRAEELWRRSLAAYGRVGSDSGRAAGLLRLADAPTAIGRPILRRARIDEAARRARSAGNDALTWTARLHSLIERARSGEASTAELATMMTALVEWSRFDGSTTFGGGLRCLLSAATGVPQPADDA</sequence>
<feature type="compositionally biased region" description="Low complexity" evidence="1">
    <location>
        <begin position="227"/>
        <end position="243"/>
    </location>
</feature>
<feature type="compositionally biased region" description="Pro residues" evidence="1">
    <location>
        <begin position="200"/>
        <end position="214"/>
    </location>
</feature>
<evidence type="ECO:0000313" key="2">
    <source>
        <dbReference type="EMBL" id="SNQ46103.1"/>
    </source>
</evidence>
<feature type="compositionally biased region" description="Low complexity" evidence="1">
    <location>
        <begin position="39"/>
        <end position="58"/>
    </location>
</feature>
<feature type="compositionally biased region" description="Low complexity" evidence="1">
    <location>
        <begin position="180"/>
        <end position="199"/>
    </location>
</feature>
<dbReference type="PRINTS" id="PR01217">
    <property type="entry name" value="PRICHEXTENSN"/>
</dbReference>
<feature type="compositionally biased region" description="Pro residues" evidence="1">
    <location>
        <begin position="156"/>
        <end position="172"/>
    </location>
</feature>
<organism evidence="2 3">
    <name type="scientific">Frankia canadensis</name>
    <dbReference type="NCBI Taxonomy" id="1836972"/>
    <lineage>
        <taxon>Bacteria</taxon>
        <taxon>Bacillati</taxon>
        <taxon>Actinomycetota</taxon>
        <taxon>Actinomycetes</taxon>
        <taxon>Frankiales</taxon>
        <taxon>Frankiaceae</taxon>
        <taxon>Frankia</taxon>
    </lineage>
</organism>
<accession>A0A2I2KKC0</accession>
<protein>
    <submittedName>
        <fullName evidence="2">Uncharacterized protein</fullName>
    </submittedName>
</protein>
<feature type="compositionally biased region" description="Pro residues" evidence="1">
    <location>
        <begin position="59"/>
        <end position="70"/>
    </location>
</feature>
<reference evidence="2 3" key="1">
    <citation type="submission" date="2017-06" db="EMBL/GenBank/DDBJ databases">
        <authorList>
            <person name="Kim H.J."/>
            <person name="Triplett B.A."/>
        </authorList>
    </citation>
    <scope>NUCLEOTIDE SEQUENCE [LARGE SCALE GENOMIC DNA]</scope>
    <source>
        <strain evidence="2">FRACA_ARgP5</strain>
    </source>
</reference>
<evidence type="ECO:0000313" key="3">
    <source>
        <dbReference type="Proteomes" id="UP000234331"/>
    </source>
</evidence>
<feature type="region of interest" description="Disordered" evidence="1">
    <location>
        <begin position="1"/>
        <end position="257"/>
    </location>
</feature>
<proteinExistence type="predicted"/>